<comment type="caution">
    <text evidence="1">The sequence shown here is derived from an EMBL/GenBank/DDBJ whole genome shotgun (WGS) entry which is preliminary data.</text>
</comment>
<reference evidence="1 2" key="1">
    <citation type="submission" date="2024-09" db="EMBL/GenBank/DDBJ databases">
        <title>Laminarin stimulates single cell rates of sulfate reduction while oxygen inhibits transcriptomic activity in coastal marine sediment.</title>
        <authorList>
            <person name="Lindsay M."/>
            <person name="Orcutt B."/>
            <person name="Emerson D."/>
            <person name="Stepanauskas R."/>
            <person name="D'Angelo T."/>
        </authorList>
    </citation>
    <scope>NUCLEOTIDE SEQUENCE [LARGE SCALE GENOMIC DNA]</scope>
    <source>
        <strain evidence="1">SAG AM-311-K15</strain>
    </source>
</reference>
<dbReference type="Proteomes" id="UP001594351">
    <property type="component" value="Unassembled WGS sequence"/>
</dbReference>
<dbReference type="SUPFAM" id="SSF63825">
    <property type="entry name" value="YWTD domain"/>
    <property type="match status" value="1"/>
</dbReference>
<accession>A0ABV6YW39</accession>
<evidence type="ECO:0000313" key="1">
    <source>
        <dbReference type="EMBL" id="MFC1850419.1"/>
    </source>
</evidence>
<protein>
    <recommendedName>
        <fullName evidence="3">SMP-30/Gluconolactonase/LRE-like region domain-containing protein</fullName>
    </recommendedName>
</protein>
<evidence type="ECO:0000313" key="2">
    <source>
        <dbReference type="Proteomes" id="UP001594351"/>
    </source>
</evidence>
<evidence type="ECO:0008006" key="3">
    <source>
        <dbReference type="Google" id="ProtNLM"/>
    </source>
</evidence>
<keyword evidence="2" id="KW-1185">Reference proteome</keyword>
<dbReference type="InterPro" id="IPR011042">
    <property type="entry name" value="6-blade_b-propeller_TolB-like"/>
</dbReference>
<gene>
    <name evidence="1" type="ORF">ACFL27_09540</name>
</gene>
<dbReference type="EMBL" id="JBHPBY010000098">
    <property type="protein sequence ID" value="MFC1850419.1"/>
    <property type="molecule type" value="Genomic_DNA"/>
</dbReference>
<organism evidence="1 2">
    <name type="scientific">candidate division CSSED10-310 bacterium</name>
    <dbReference type="NCBI Taxonomy" id="2855610"/>
    <lineage>
        <taxon>Bacteria</taxon>
        <taxon>Bacteria division CSSED10-310</taxon>
    </lineage>
</organism>
<sequence>MACEKCGLTLFISSVLDFMCYLLQDIFLGSNWLLRVLRSLTVPFLIFVLLPGCSDHIFDNPLDPDNVGKLDEFMLMFQSPAEDPGDLAWDGIFLWNCDTVNAEILQLYPYDGSLSAVLKAPTAHPEGLTYRKDNLWVSDAYSRRIIEVDSLTGREIFHFSAPGTNPKGLAYDAAEDVLYNIDANTLNIYKIDPDNGKILAAIASPSNSPLGLTYVNKHLYVASFSENIIYVIDSETGTKLDQFEGPKHAPIGLTWDDDNLWTVDWDTMIYRLTPSSP</sequence>
<dbReference type="Gene3D" id="2.120.10.30">
    <property type="entry name" value="TolB, C-terminal domain"/>
    <property type="match status" value="1"/>
</dbReference>
<name>A0ABV6YW39_UNCC1</name>
<proteinExistence type="predicted"/>